<feature type="transmembrane region" description="Helical" evidence="6">
    <location>
        <begin position="643"/>
        <end position="663"/>
    </location>
</feature>
<feature type="transmembrane region" description="Helical" evidence="6">
    <location>
        <begin position="735"/>
        <end position="761"/>
    </location>
</feature>
<dbReference type="GO" id="GO:0005886">
    <property type="term" value="C:plasma membrane"/>
    <property type="evidence" value="ECO:0007669"/>
    <property type="project" value="TreeGrafter"/>
</dbReference>
<proteinExistence type="predicted"/>
<evidence type="ECO:0000256" key="6">
    <source>
        <dbReference type="SAM" id="Phobius"/>
    </source>
</evidence>
<feature type="transmembrane region" description="Helical" evidence="6">
    <location>
        <begin position="343"/>
        <end position="370"/>
    </location>
</feature>
<dbReference type="AlphaFoldDB" id="A0A238FD34"/>
<evidence type="ECO:0000256" key="1">
    <source>
        <dbReference type="ARBA" id="ARBA00004141"/>
    </source>
</evidence>
<feature type="compositionally biased region" description="Basic and acidic residues" evidence="5">
    <location>
        <begin position="158"/>
        <end position="170"/>
    </location>
</feature>
<dbReference type="Pfam" id="PF07690">
    <property type="entry name" value="MFS_1"/>
    <property type="match status" value="2"/>
</dbReference>
<dbReference type="PROSITE" id="PS50850">
    <property type="entry name" value="MFS"/>
    <property type="match status" value="1"/>
</dbReference>
<feature type="transmembrane region" description="Helical" evidence="6">
    <location>
        <begin position="600"/>
        <end position="623"/>
    </location>
</feature>
<comment type="subcellular location">
    <subcellularLocation>
        <location evidence="1">Membrane</location>
        <topology evidence="1">Multi-pass membrane protein</topology>
    </subcellularLocation>
</comment>
<feature type="region of interest" description="Disordered" evidence="5">
    <location>
        <begin position="869"/>
        <end position="891"/>
    </location>
</feature>
<feature type="domain" description="Major facilitator superfamily (MFS) profile" evidence="7">
    <location>
        <begin position="274"/>
        <end position="834"/>
    </location>
</feature>
<evidence type="ECO:0000313" key="8">
    <source>
        <dbReference type="EMBL" id="SCV69923.1"/>
    </source>
</evidence>
<keyword evidence="2 6" id="KW-0812">Transmembrane</keyword>
<feature type="transmembrane region" description="Helical" evidence="6">
    <location>
        <begin position="272"/>
        <end position="291"/>
    </location>
</feature>
<dbReference type="EMBL" id="FMSP01000005">
    <property type="protein sequence ID" value="SCV69923.1"/>
    <property type="molecule type" value="Genomic_DNA"/>
</dbReference>
<dbReference type="Gene3D" id="1.20.1250.20">
    <property type="entry name" value="MFS general substrate transporter like domains"/>
    <property type="match status" value="2"/>
</dbReference>
<keyword evidence="4 6" id="KW-0472">Membrane</keyword>
<dbReference type="OrthoDB" id="2241241at2759"/>
<keyword evidence="9" id="KW-1185">Reference proteome</keyword>
<evidence type="ECO:0000259" key="7">
    <source>
        <dbReference type="PROSITE" id="PS50850"/>
    </source>
</evidence>
<dbReference type="PANTHER" id="PTHR23501">
    <property type="entry name" value="MAJOR FACILITATOR SUPERFAMILY"/>
    <property type="match status" value="1"/>
</dbReference>
<organism evidence="8 9">
    <name type="scientific">Microbotryum intermedium</name>
    <dbReference type="NCBI Taxonomy" id="269621"/>
    <lineage>
        <taxon>Eukaryota</taxon>
        <taxon>Fungi</taxon>
        <taxon>Dikarya</taxon>
        <taxon>Basidiomycota</taxon>
        <taxon>Pucciniomycotina</taxon>
        <taxon>Microbotryomycetes</taxon>
        <taxon>Microbotryales</taxon>
        <taxon>Microbotryaceae</taxon>
        <taxon>Microbotryum</taxon>
    </lineage>
</organism>
<feature type="transmembrane region" description="Helical" evidence="6">
    <location>
        <begin position="811"/>
        <end position="830"/>
    </location>
</feature>
<dbReference type="InterPro" id="IPR036259">
    <property type="entry name" value="MFS_trans_sf"/>
</dbReference>
<dbReference type="Proteomes" id="UP000198372">
    <property type="component" value="Unassembled WGS sequence"/>
</dbReference>
<evidence type="ECO:0000256" key="5">
    <source>
        <dbReference type="SAM" id="MobiDB-lite"/>
    </source>
</evidence>
<feature type="compositionally biased region" description="Polar residues" evidence="5">
    <location>
        <begin position="76"/>
        <end position="86"/>
    </location>
</feature>
<keyword evidence="3 6" id="KW-1133">Transmembrane helix</keyword>
<dbReference type="SUPFAM" id="SSF103473">
    <property type="entry name" value="MFS general substrate transporter"/>
    <property type="match status" value="1"/>
</dbReference>
<feature type="compositionally biased region" description="Basic and acidic residues" evidence="5">
    <location>
        <begin position="88"/>
        <end position="99"/>
    </location>
</feature>
<gene>
    <name evidence="8" type="ORF">BQ2448_1317</name>
</gene>
<feature type="transmembrane region" description="Helical" evidence="6">
    <location>
        <begin position="670"/>
        <end position="689"/>
    </location>
</feature>
<feature type="transmembrane region" description="Helical" evidence="6">
    <location>
        <begin position="311"/>
        <end position="331"/>
    </location>
</feature>
<dbReference type="PANTHER" id="PTHR23501:SF87">
    <property type="entry name" value="SIDEROPHORE IRON TRANSPORTER 2"/>
    <property type="match status" value="1"/>
</dbReference>
<feature type="transmembrane region" description="Helical" evidence="6">
    <location>
        <begin position="433"/>
        <end position="455"/>
    </location>
</feature>
<evidence type="ECO:0000256" key="4">
    <source>
        <dbReference type="ARBA" id="ARBA00023136"/>
    </source>
</evidence>
<evidence type="ECO:0000256" key="3">
    <source>
        <dbReference type="ARBA" id="ARBA00022989"/>
    </source>
</evidence>
<dbReference type="STRING" id="269621.A0A238FD34"/>
<feature type="transmembrane region" description="Helical" evidence="6">
    <location>
        <begin position="701"/>
        <end position="723"/>
    </location>
</feature>
<feature type="compositionally biased region" description="Low complexity" evidence="5">
    <location>
        <begin position="54"/>
        <end position="67"/>
    </location>
</feature>
<dbReference type="InterPro" id="IPR020846">
    <property type="entry name" value="MFS_dom"/>
</dbReference>
<evidence type="ECO:0000313" key="9">
    <source>
        <dbReference type="Proteomes" id="UP000198372"/>
    </source>
</evidence>
<sequence length="891" mass="95745">MGSTAAHAEEERQGHGPSRGSTPTLRSEDRPSVRSIAPYPVTASTSAPLGRALSMTGSTSGSASPSTCYGSFPPGSGNNAQKSSSYGEEARDALHEILTRKLSHHQSAASLQRHLGHGQSEAGSGAPNSPPTASPSWRSKGKGRERRRYDSSPGTYLHPDDRIDEMHDSDADLTASEDDDDAFSTPHSRSRSGSMPRKPSGLRRSAYDTDGEDDEHYNSRDDNEDEDDLIWTAGENGTPERARRSKLRGESDDPPKQWGTLKMELMGRTRGAGGLFTIYAGVYLISSLTSLEGQTTPTIEPYFLSLLGSHSLLSSVVIITSIAFAVGLTPMTKILDVFGRAEGVALAATIYSLGYFLTAAATSPMVYIVARAFSALGGQGLQLAQQIIVADTTTLSNRGLITSTISLPWLVTTWIGPALAQVFLSFGEKGYRAAYASFGLLLPLVSAVLFCTLMLEWRRIKKEAALVGRSPSTLSLSVGIGTRKDKMREVEAGRLFRPSPRRQMSRGVLDQFNNSRRKRRVSSAWGKVTEVWKNLDVVGLTTLTLGCTLFLLPLTLAAQRPESWNDPKIWLLVAFGFLTLGFFCFYEFHIASIPLLPPRLLGNTTIVAGSVLGFFHFTSQFLYESFFTSYLQVARGHSAQNASYIAQSYIFSACVSALLAGWLAKVSNRYKFIGVIGVIAHAAGVWLMMRARDLDSSTFELVMSQVIGGAGGGWTTIAAQIGVQSVVGHQDVGMATAIFLTITQIGGAVGGAGAGAIWSTFLPRHLNQSLPTPTPELISKIMGSLPYAMSFPVGSQERNAIQHSYTETQKVLNWLALVTLIPALVAVLSMKNVNLEKDDRGQGEGVVVLGRASFLVSADEILVDSETSSLLGGASDATPSEPDPTSTSFLS</sequence>
<reference evidence="9" key="1">
    <citation type="submission" date="2016-09" db="EMBL/GenBank/DDBJ databases">
        <authorList>
            <person name="Jeantristanb JTB J.-T."/>
            <person name="Ricardo R."/>
        </authorList>
    </citation>
    <scope>NUCLEOTIDE SEQUENCE [LARGE SCALE GENOMIC DNA]</scope>
</reference>
<feature type="transmembrane region" description="Helical" evidence="6">
    <location>
        <begin position="537"/>
        <end position="557"/>
    </location>
</feature>
<feature type="transmembrane region" description="Helical" evidence="6">
    <location>
        <begin position="569"/>
        <end position="588"/>
    </location>
</feature>
<name>A0A238FD34_9BASI</name>
<feature type="compositionally biased region" description="Basic and acidic residues" evidence="5">
    <location>
        <begin position="238"/>
        <end position="255"/>
    </location>
</feature>
<accession>A0A238FD34</accession>
<evidence type="ECO:0000256" key="2">
    <source>
        <dbReference type="ARBA" id="ARBA00022692"/>
    </source>
</evidence>
<dbReference type="InterPro" id="IPR011701">
    <property type="entry name" value="MFS"/>
</dbReference>
<protein>
    <submittedName>
        <fullName evidence="8">BQ2448_1317 protein</fullName>
    </submittedName>
</protein>
<feature type="region of interest" description="Disordered" evidence="5">
    <location>
        <begin position="1"/>
        <end position="258"/>
    </location>
</feature>
<dbReference type="GO" id="GO:0022857">
    <property type="term" value="F:transmembrane transporter activity"/>
    <property type="evidence" value="ECO:0007669"/>
    <property type="project" value="InterPro"/>
</dbReference>